<dbReference type="GeneTree" id="ENSGT00940000157225"/>
<feature type="region of interest" description="Disordered" evidence="1">
    <location>
        <begin position="43"/>
        <end position="65"/>
    </location>
</feature>
<name>A0A9L0R1V3_HORSE</name>
<evidence type="ECO:0000256" key="1">
    <source>
        <dbReference type="SAM" id="MobiDB-lite"/>
    </source>
</evidence>
<reference evidence="2" key="2">
    <citation type="submission" date="2025-08" db="UniProtKB">
        <authorList>
            <consortium name="Ensembl"/>
        </authorList>
    </citation>
    <scope>IDENTIFICATION</scope>
    <source>
        <strain evidence="2">Thoroughbred</strain>
    </source>
</reference>
<dbReference type="Ensembl" id="ENSECAT00000136974.1">
    <property type="protein sequence ID" value="ENSECAP00000056423.1"/>
    <property type="gene ID" value="ENSECAG00000002251.3"/>
</dbReference>
<dbReference type="AlphaFoldDB" id="A0A9L0R1V3"/>
<reference evidence="2 3" key="1">
    <citation type="journal article" date="2009" name="Science">
        <title>Genome sequence, comparative analysis, and population genetics of the domestic horse.</title>
        <authorList>
            <consortium name="Broad Institute Genome Sequencing Platform"/>
            <consortium name="Broad Institute Whole Genome Assembly Team"/>
            <person name="Wade C.M."/>
            <person name="Giulotto E."/>
            <person name="Sigurdsson S."/>
            <person name="Zoli M."/>
            <person name="Gnerre S."/>
            <person name="Imsland F."/>
            <person name="Lear T.L."/>
            <person name="Adelson D.L."/>
            <person name="Bailey E."/>
            <person name="Bellone R.R."/>
            <person name="Bloecker H."/>
            <person name="Distl O."/>
            <person name="Edgar R.C."/>
            <person name="Garber M."/>
            <person name="Leeb T."/>
            <person name="Mauceli E."/>
            <person name="MacLeod J.N."/>
            <person name="Penedo M.C.T."/>
            <person name="Raison J.M."/>
            <person name="Sharpe T."/>
            <person name="Vogel J."/>
            <person name="Andersson L."/>
            <person name="Antczak D.F."/>
            <person name="Biagi T."/>
            <person name="Binns M.M."/>
            <person name="Chowdhary B.P."/>
            <person name="Coleman S.J."/>
            <person name="Della Valle G."/>
            <person name="Fryc S."/>
            <person name="Guerin G."/>
            <person name="Hasegawa T."/>
            <person name="Hill E.W."/>
            <person name="Jurka J."/>
            <person name="Kiialainen A."/>
            <person name="Lindgren G."/>
            <person name="Liu J."/>
            <person name="Magnani E."/>
            <person name="Mickelson J.R."/>
            <person name="Murray J."/>
            <person name="Nergadze S.G."/>
            <person name="Onofrio R."/>
            <person name="Pedroni S."/>
            <person name="Piras M.F."/>
            <person name="Raudsepp T."/>
            <person name="Rocchi M."/>
            <person name="Roeed K.H."/>
            <person name="Ryder O.A."/>
            <person name="Searle S."/>
            <person name="Skow L."/>
            <person name="Swinburne J.E."/>
            <person name="Syvaenen A.C."/>
            <person name="Tozaki T."/>
            <person name="Valberg S.J."/>
            <person name="Vaudin M."/>
            <person name="White J.R."/>
            <person name="Zody M.C."/>
            <person name="Lander E.S."/>
            <person name="Lindblad-Toh K."/>
        </authorList>
    </citation>
    <scope>NUCLEOTIDE SEQUENCE [LARGE SCALE GENOMIC DNA]</scope>
    <source>
        <strain evidence="2 3">Thoroughbred</strain>
    </source>
</reference>
<reference evidence="2" key="3">
    <citation type="submission" date="2025-09" db="UniProtKB">
        <authorList>
            <consortium name="Ensembl"/>
        </authorList>
    </citation>
    <scope>IDENTIFICATION</scope>
    <source>
        <strain evidence="2">Thoroughbred</strain>
    </source>
</reference>
<evidence type="ECO:0000313" key="2">
    <source>
        <dbReference type="Ensembl" id="ENSECAP00000056423.1"/>
    </source>
</evidence>
<sequence length="148" mass="16107">PEFSVDSRLTSEGRLQGLLGRLCRVVCKLKACSVPSQEVGLWRSKEEGNGQNTKSTHASPVGRSVTATAPRPKLAVFWGDIALDEEDLNIFQIDRTIDLTQNPFGKLGHTTGGLGDHGMSKKRGALYQLIDRIRRIGSGISMFKVADA</sequence>
<accession>A0A9L0R1V3</accession>
<dbReference type="Proteomes" id="UP000002281">
    <property type="component" value="Chromosome 2"/>
</dbReference>
<organism evidence="2 3">
    <name type="scientific">Equus caballus</name>
    <name type="common">Horse</name>
    <dbReference type="NCBI Taxonomy" id="9796"/>
    <lineage>
        <taxon>Eukaryota</taxon>
        <taxon>Metazoa</taxon>
        <taxon>Chordata</taxon>
        <taxon>Craniata</taxon>
        <taxon>Vertebrata</taxon>
        <taxon>Euteleostomi</taxon>
        <taxon>Mammalia</taxon>
        <taxon>Eutheria</taxon>
        <taxon>Laurasiatheria</taxon>
        <taxon>Perissodactyla</taxon>
        <taxon>Equidae</taxon>
        <taxon>Equus</taxon>
    </lineage>
</organism>
<keyword evidence="3" id="KW-1185">Reference proteome</keyword>
<proteinExistence type="predicted"/>
<protein>
    <submittedName>
        <fullName evidence="2">Tolloid like 1</fullName>
    </submittedName>
</protein>
<gene>
    <name evidence="2" type="primary">TLL1</name>
</gene>
<feature type="compositionally biased region" description="Polar residues" evidence="1">
    <location>
        <begin position="49"/>
        <end position="58"/>
    </location>
</feature>
<evidence type="ECO:0000313" key="3">
    <source>
        <dbReference type="Proteomes" id="UP000002281"/>
    </source>
</evidence>